<evidence type="ECO:0000313" key="4">
    <source>
        <dbReference type="Proteomes" id="UP000054383"/>
    </source>
</evidence>
<dbReference type="EMBL" id="CVMT01000009">
    <property type="protein sequence ID" value="CRG91224.1"/>
    <property type="molecule type" value="Genomic_DNA"/>
</dbReference>
<feature type="domain" description="PRISE-like Rossmann-fold" evidence="2">
    <location>
        <begin position="171"/>
        <end position="459"/>
    </location>
</feature>
<dbReference type="PANTHER" id="PTHR32487">
    <property type="entry name" value="3-OXO-DELTA(4,5)-STEROID 5-BETA-REDUCTASE"/>
    <property type="match status" value="1"/>
</dbReference>
<dbReference type="InterPro" id="IPR036291">
    <property type="entry name" value="NAD(P)-bd_dom_sf"/>
</dbReference>
<dbReference type="CDD" id="cd08948">
    <property type="entry name" value="5beta-POR_like_SDR_a"/>
    <property type="match status" value="1"/>
</dbReference>
<reference evidence="3 4" key="1">
    <citation type="submission" date="2015-04" db="EMBL/GenBank/DDBJ databases">
        <authorList>
            <person name="Syromyatnikov M.Y."/>
            <person name="Popov V.N."/>
        </authorList>
    </citation>
    <scope>NUCLEOTIDE SEQUENCE [LARGE SCALE GENOMIC DNA]</scope>
    <source>
        <strain evidence="3">WF-38-12</strain>
    </source>
</reference>
<accession>A0A0U1M6K0</accession>
<feature type="chain" id="PRO_5006711590" description="PRISE-like Rossmann-fold domain-containing protein" evidence="1">
    <location>
        <begin position="19"/>
        <end position="585"/>
    </location>
</feature>
<evidence type="ECO:0000259" key="2">
    <source>
        <dbReference type="Pfam" id="PF22917"/>
    </source>
</evidence>
<dbReference type="SUPFAM" id="SSF51735">
    <property type="entry name" value="NAD(P)-binding Rossmann-fold domains"/>
    <property type="match status" value="1"/>
</dbReference>
<protein>
    <recommendedName>
        <fullName evidence="2">PRISE-like Rossmann-fold domain-containing protein</fullName>
    </recommendedName>
</protein>
<dbReference type="PANTHER" id="PTHR32487:SF29">
    <property type="entry name" value="NAD-DEPENDENT EPIMERASE_DEHYDRATASE DOMAIN-CONTAINING PROTEIN"/>
    <property type="match status" value="1"/>
</dbReference>
<dbReference type="OMA" id="GFHTMRV"/>
<organism evidence="3 4">
    <name type="scientific">Talaromyces islandicus</name>
    <name type="common">Penicillium islandicum</name>
    <dbReference type="NCBI Taxonomy" id="28573"/>
    <lineage>
        <taxon>Eukaryota</taxon>
        <taxon>Fungi</taxon>
        <taxon>Dikarya</taxon>
        <taxon>Ascomycota</taxon>
        <taxon>Pezizomycotina</taxon>
        <taxon>Eurotiomycetes</taxon>
        <taxon>Eurotiomycetidae</taxon>
        <taxon>Eurotiales</taxon>
        <taxon>Trichocomaceae</taxon>
        <taxon>Talaromyces</taxon>
        <taxon>Talaromyces sect. Islandici</taxon>
    </lineage>
</organism>
<feature type="signal peptide" evidence="1">
    <location>
        <begin position="1"/>
        <end position="18"/>
    </location>
</feature>
<dbReference type="OrthoDB" id="1731983at2759"/>
<keyword evidence="4" id="KW-1185">Reference proteome</keyword>
<dbReference type="AlphaFoldDB" id="A0A0U1M6K0"/>
<evidence type="ECO:0000256" key="1">
    <source>
        <dbReference type="SAM" id="SignalP"/>
    </source>
</evidence>
<gene>
    <name evidence="3" type="ORF">PISL3812_08272</name>
</gene>
<proteinExistence type="predicted"/>
<evidence type="ECO:0000313" key="3">
    <source>
        <dbReference type="EMBL" id="CRG91224.1"/>
    </source>
</evidence>
<dbReference type="Pfam" id="PF22917">
    <property type="entry name" value="PRISE"/>
    <property type="match status" value="1"/>
</dbReference>
<dbReference type="Gene3D" id="3.40.50.720">
    <property type="entry name" value="NAD(P)-binding Rossmann-like Domain"/>
    <property type="match status" value="1"/>
</dbReference>
<name>A0A0U1M6K0_TALIS</name>
<dbReference type="Proteomes" id="UP000054383">
    <property type="component" value="Unassembled WGS sequence"/>
</dbReference>
<dbReference type="PROSITE" id="PS51257">
    <property type="entry name" value="PROKAR_LIPOPROTEIN"/>
    <property type="match status" value="1"/>
</dbReference>
<keyword evidence="1" id="KW-0732">Signal</keyword>
<dbReference type="InterPro" id="IPR055222">
    <property type="entry name" value="PRISE-like_Rossmann-fold"/>
</dbReference>
<sequence>MKITIAASIALLGGLSQAYTLTACKGDSCKEDCKTFTGPDVTGPSGTVGECIDIGFFAQSYFFIQDNSDYNWQEALGGWPSNETCVASGKGLHSAPIIDYSTNEDFAQCSNLLTQNHPDMGFTQFLVGQCVLILLFIGIDEEMGSERFPVHDNGIFRNLPTFDPSITGLTAIITGANGISGFHLLRALLASPERWSKIYALSRRPPPAEMMSLLPESQRSRVQHVAVDFLDDPTNIAQTLTSAGISAEYIFFYSYLQPAPAPGAAVWSNAEELVKVNVTLLENFMKAITISNISPKRFLLQTGAKNYGVQIGRIRAPAVESDPVPAHLEPNFYYPQEKVLFEYCKANNTSWNVIRPAWVLGAVPNAQMNALLPVAIYAAVQAHKGEPIYFPSDWETWQYEGHHSTALLTGYLSEWAVLEEKAKNQAFNAQDTGPMTWDRLYEELVRWFSVEKGIVPPEEDSTKFEELVGKAGADTPMGYGPPAIHRTTFKLADWASCPENKAAWADMQRQSGGQLTSNPFDDVEANFAFGDQAFRKIPSLNMNKARRLGWNGFVDTMEALFEIYSEMGDLGMLPRLKVKEPKPLV</sequence>
<dbReference type="STRING" id="28573.A0A0U1M6K0"/>